<evidence type="ECO:0000313" key="3">
    <source>
        <dbReference type="EnsemblMetazoa" id="MESCA009729-PA"/>
    </source>
</evidence>
<dbReference type="EnsemblMetazoa" id="MESCA009729-RA">
    <property type="protein sequence ID" value="MESCA009729-PA"/>
    <property type="gene ID" value="MESCA009729"/>
</dbReference>
<dbReference type="EMBL" id="CAQQ02063409">
    <property type="status" value="NOT_ANNOTATED_CDS"/>
    <property type="molecule type" value="Genomic_DNA"/>
</dbReference>
<comment type="similarity">
    <text evidence="1">Belongs to the GILT family.</text>
</comment>
<sequence>MKEKHEIAHAIYSSLLTFVPIKTKTIRLQEDKLEVRVYYEALCIDSMRFFKYKLQPSMMSKGRLENTDLKLIPYGKVIKNEIEGRTQLDCQHGVAECELNALHACIIENYSIEDSFNLISCLMRGFNTNVDVVSNFFLKY</sequence>
<dbReference type="Proteomes" id="UP000015102">
    <property type="component" value="Unassembled WGS sequence"/>
</dbReference>
<dbReference type="HOGENOM" id="CLU_1837379_0_0_1"/>
<keyword evidence="2" id="KW-0325">Glycoprotein</keyword>
<evidence type="ECO:0000256" key="1">
    <source>
        <dbReference type="ARBA" id="ARBA00005679"/>
    </source>
</evidence>
<dbReference type="PANTHER" id="PTHR13234">
    <property type="entry name" value="GAMMA-INTERFERON INDUCIBLE LYSOSOMAL THIOL REDUCTASE GILT"/>
    <property type="match status" value="1"/>
</dbReference>
<organism evidence="3 4">
    <name type="scientific">Megaselia scalaris</name>
    <name type="common">Humpbacked fly</name>
    <name type="synonym">Phora scalaris</name>
    <dbReference type="NCBI Taxonomy" id="36166"/>
    <lineage>
        <taxon>Eukaryota</taxon>
        <taxon>Metazoa</taxon>
        <taxon>Ecdysozoa</taxon>
        <taxon>Arthropoda</taxon>
        <taxon>Hexapoda</taxon>
        <taxon>Insecta</taxon>
        <taxon>Pterygota</taxon>
        <taxon>Neoptera</taxon>
        <taxon>Endopterygota</taxon>
        <taxon>Diptera</taxon>
        <taxon>Brachycera</taxon>
        <taxon>Muscomorpha</taxon>
        <taxon>Platypezoidea</taxon>
        <taxon>Phoridae</taxon>
        <taxon>Megaseliini</taxon>
        <taxon>Megaselia</taxon>
    </lineage>
</organism>
<dbReference type="STRING" id="36166.T1H0P6"/>
<evidence type="ECO:0000256" key="2">
    <source>
        <dbReference type="ARBA" id="ARBA00023180"/>
    </source>
</evidence>
<accession>T1H0P6</accession>
<dbReference type="Pfam" id="PF03227">
    <property type="entry name" value="GILT"/>
    <property type="match status" value="1"/>
</dbReference>
<dbReference type="EMBL" id="CAQQ02063410">
    <property type="status" value="NOT_ANNOTATED_CDS"/>
    <property type="molecule type" value="Genomic_DNA"/>
</dbReference>
<dbReference type="InterPro" id="IPR004911">
    <property type="entry name" value="Interferon-induced_GILT"/>
</dbReference>
<dbReference type="GO" id="GO:0016671">
    <property type="term" value="F:oxidoreductase activity, acting on a sulfur group of donors, disulfide as acceptor"/>
    <property type="evidence" value="ECO:0007669"/>
    <property type="project" value="InterPro"/>
</dbReference>
<dbReference type="PANTHER" id="PTHR13234:SF73">
    <property type="entry name" value="GILT-LIKE PROTEIN 2-RELATED"/>
    <property type="match status" value="1"/>
</dbReference>
<protein>
    <recommendedName>
        <fullName evidence="5">Gamma-interferon-inducible lysosomal thiol reductase</fullName>
    </recommendedName>
</protein>
<dbReference type="AlphaFoldDB" id="T1H0P6"/>
<reference evidence="4" key="1">
    <citation type="submission" date="2013-02" db="EMBL/GenBank/DDBJ databases">
        <authorList>
            <person name="Hughes D."/>
        </authorList>
    </citation>
    <scope>NUCLEOTIDE SEQUENCE</scope>
    <source>
        <strain>Durham</strain>
        <strain evidence="4">NC isolate 2 -- Noor lab</strain>
    </source>
</reference>
<keyword evidence="4" id="KW-1185">Reference proteome</keyword>
<reference evidence="3" key="2">
    <citation type="submission" date="2015-06" db="UniProtKB">
        <authorList>
            <consortium name="EnsemblMetazoa"/>
        </authorList>
    </citation>
    <scope>IDENTIFICATION</scope>
</reference>
<proteinExistence type="inferred from homology"/>
<name>T1H0P6_MEGSC</name>
<evidence type="ECO:0000313" key="4">
    <source>
        <dbReference type="Proteomes" id="UP000015102"/>
    </source>
</evidence>
<evidence type="ECO:0008006" key="5">
    <source>
        <dbReference type="Google" id="ProtNLM"/>
    </source>
</evidence>